<reference evidence="3" key="1">
    <citation type="submission" date="2017-02" db="UniProtKB">
        <authorList>
            <consortium name="WormBaseParasite"/>
        </authorList>
    </citation>
    <scope>IDENTIFICATION</scope>
</reference>
<sequence length="79" mass="8967">MDTLTLEVDQAQEVISLIPDVIVTVVQLRLLQIPYLLVVSVRVPFHQIFSGRVRTVDDLQRQYLSVLLDHLVAVSLQLS</sequence>
<dbReference type="Proteomes" id="UP000278807">
    <property type="component" value="Unassembled WGS sequence"/>
</dbReference>
<evidence type="ECO:0000313" key="2">
    <source>
        <dbReference type="Proteomes" id="UP000278807"/>
    </source>
</evidence>
<protein>
    <submittedName>
        <fullName evidence="3">Secreted protein</fullName>
    </submittedName>
</protein>
<name>A0A0R3TFW6_RODNA</name>
<reference evidence="1 2" key="2">
    <citation type="submission" date="2018-11" db="EMBL/GenBank/DDBJ databases">
        <authorList>
            <consortium name="Pathogen Informatics"/>
        </authorList>
    </citation>
    <scope>NUCLEOTIDE SEQUENCE [LARGE SCALE GENOMIC DNA]</scope>
</reference>
<proteinExistence type="predicted"/>
<evidence type="ECO:0000313" key="3">
    <source>
        <dbReference type="WBParaSite" id="HNAJ_0000595701-mRNA-1"/>
    </source>
</evidence>
<evidence type="ECO:0000313" key="1">
    <source>
        <dbReference type="EMBL" id="VDO01813.1"/>
    </source>
</evidence>
<organism evidence="3">
    <name type="scientific">Rodentolepis nana</name>
    <name type="common">Dwarf tapeworm</name>
    <name type="synonym">Hymenolepis nana</name>
    <dbReference type="NCBI Taxonomy" id="102285"/>
    <lineage>
        <taxon>Eukaryota</taxon>
        <taxon>Metazoa</taxon>
        <taxon>Spiralia</taxon>
        <taxon>Lophotrochozoa</taxon>
        <taxon>Platyhelminthes</taxon>
        <taxon>Cestoda</taxon>
        <taxon>Eucestoda</taxon>
        <taxon>Cyclophyllidea</taxon>
        <taxon>Hymenolepididae</taxon>
        <taxon>Rodentolepis</taxon>
    </lineage>
</organism>
<gene>
    <name evidence="1" type="ORF">HNAJ_LOCUS5953</name>
</gene>
<dbReference type="WBParaSite" id="HNAJ_0000595701-mRNA-1">
    <property type="protein sequence ID" value="HNAJ_0000595701-mRNA-1"/>
    <property type="gene ID" value="HNAJ_0000595701"/>
</dbReference>
<keyword evidence="2" id="KW-1185">Reference proteome</keyword>
<dbReference type="AlphaFoldDB" id="A0A0R3TFW6"/>
<dbReference type="EMBL" id="UZAE01005745">
    <property type="protein sequence ID" value="VDO01813.1"/>
    <property type="molecule type" value="Genomic_DNA"/>
</dbReference>
<accession>A0A0R3TFW6</accession>